<sequence length="365" mass="38484">MADADPSRGAAAGEPAADRMTIEPTGSATSSSPRHRGWLRPVLMFGVPLLIAAVGAFFYFTSGRYIATDNAYVRQDMISVSPDVSGRIVAVNVRENQRVKAGDVLFRIDPEPYRIALAQADADLATARVSVATMATDTGSAAADIQSARAELTLAEATYRRQAELMKRGFTTTASLDAATQAVEAARAKIATGEAAAARARQQIGSGGGASQPAAIQVALAKRAQAAMNLERTVVRARTDGVVSQTNRLQVGNITPSGVPALSLVVSDRPWVEANFKETDLNHMRVGQAAEMEFDAYPGIKVHGRVESIGAGTGSEFSVLPAQNANGNWVKVTQRVPVRIAIDGAPPRAMIAGLSTDVTIDTWAR</sequence>
<evidence type="ECO:0000256" key="3">
    <source>
        <dbReference type="SAM" id="Phobius"/>
    </source>
</evidence>
<dbReference type="Gene3D" id="2.40.30.170">
    <property type="match status" value="1"/>
</dbReference>
<dbReference type="EMBL" id="SSTI01000006">
    <property type="protein sequence ID" value="THG39927.1"/>
    <property type="molecule type" value="Genomic_DNA"/>
</dbReference>
<evidence type="ECO:0000256" key="1">
    <source>
        <dbReference type="ARBA" id="ARBA00004196"/>
    </source>
</evidence>
<feature type="domain" description="Multidrug resistance protein MdtA-like barrel-sandwich hybrid" evidence="4">
    <location>
        <begin position="78"/>
        <end position="265"/>
    </location>
</feature>
<keyword evidence="3" id="KW-0472">Membrane</keyword>
<comment type="subcellular location">
    <subcellularLocation>
        <location evidence="1">Cell envelope</location>
    </subcellularLocation>
</comment>
<evidence type="ECO:0000313" key="7">
    <source>
        <dbReference type="Proteomes" id="UP000308038"/>
    </source>
</evidence>
<dbReference type="InterPro" id="IPR058625">
    <property type="entry name" value="MdtA-like_BSH"/>
</dbReference>
<dbReference type="Gene3D" id="2.40.50.100">
    <property type="match status" value="1"/>
</dbReference>
<feature type="transmembrane region" description="Helical" evidence="3">
    <location>
        <begin position="42"/>
        <end position="60"/>
    </location>
</feature>
<evidence type="ECO:0000313" key="6">
    <source>
        <dbReference type="EMBL" id="THG39927.1"/>
    </source>
</evidence>
<gene>
    <name evidence="6" type="ORF">E5988_09715</name>
</gene>
<dbReference type="Proteomes" id="UP000308038">
    <property type="component" value="Unassembled WGS sequence"/>
</dbReference>
<evidence type="ECO:0000259" key="4">
    <source>
        <dbReference type="Pfam" id="PF25917"/>
    </source>
</evidence>
<dbReference type="SUPFAM" id="SSF111369">
    <property type="entry name" value="HlyD-like secretion proteins"/>
    <property type="match status" value="1"/>
</dbReference>
<keyword evidence="3" id="KW-0812">Transmembrane</keyword>
<evidence type="ECO:0000256" key="2">
    <source>
        <dbReference type="SAM" id="MobiDB-lite"/>
    </source>
</evidence>
<feature type="region of interest" description="Disordered" evidence="2">
    <location>
        <begin position="1"/>
        <end position="34"/>
    </location>
</feature>
<feature type="domain" description="p-hydroxybenzoic acid efflux pump subunit AaeA-like beta-barrel" evidence="5">
    <location>
        <begin position="272"/>
        <end position="360"/>
    </location>
</feature>
<keyword evidence="3" id="KW-1133">Transmembrane helix</keyword>
<dbReference type="Pfam" id="PF25917">
    <property type="entry name" value="BSH_RND"/>
    <property type="match status" value="1"/>
</dbReference>
<accession>A0ABY2QGZ7</accession>
<comment type="caution">
    <text evidence="6">The sequence shown here is derived from an EMBL/GenBank/DDBJ whole genome shotgun (WGS) entry which is preliminary data.</text>
</comment>
<reference evidence="6 7" key="1">
    <citation type="submission" date="2019-04" db="EMBL/GenBank/DDBJ databases">
        <title>Microbes associate with the intestines of laboratory mice.</title>
        <authorList>
            <person name="Navarre W."/>
            <person name="Wong E."/>
            <person name="Huang K.C."/>
            <person name="Tropini C."/>
            <person name="Ng K."/>
            <person name="Yu B."/>
        </authorList>
    </citation>
    <scope>NUCLEOTIDE SEQUENCE [LARGE SCALE GENOMIC DNA]</scope>
    <source>
        <strain evidence="6 7">NM83_B4-11</strain>
    </source>
</reference>
<dbReference type="InterPro" id="IPR050739">
    <property type="entry name" value="MFP"/>
</dbReference>
<dbReference type="RefSeq" id="WP_136451547.1">
    <property type="nucleotide sequence ID" value="NZ_SSTI01000006.1"/>
</dbReference>
<dbReference type="PANTHER" id="PTHR30386">
    <property type="entry name" value="MEMBRANE FUSION SUBUNIT OF EMRAB-TOLC MULTIDRUG EFFLUX PUMP"/>
    <property type="match status" value="1"/>
</dbReference>
<organism evidence="6 7">
    <name type="scientific">Sphingomonas olei</name>
    <dbReference type="NCBI Taxonomy" id="1886787"/>
    <lineage>
        <taxon>Bacteria</taxon>
        <taxon>Pseudomonadati</taxon>
        <taxon>Pseudomonadota</taxon>
        <taxon>Alphaproteobacteria</taxon>
        <taxon>Sphingomonadales</taxon>
        <taxon>Sphingomonadaceae</taxon>
        <taxon>Sphingomonas</taxon>
    </lineage>
</organism>
<proteinExistence type="predicted"/>
<dbReference type="InterPro" id="IPR058634">
    <property type="entry name" value="AaeA-lik-b-barrel"/>
</dbReference>
<protein>
    <submittedName>
        <fullName evidence="6">HlyD family secretion protein</fullName>
    </submittedName>
</protein>
<dbReference type="Pfam" id="PF25963">
    <property type="entry name" value="Beta-barrel_AAEA"/>
    <property type="match status" value="1"/>
</dbReference>
<name>A0ABY2QGZ7_9SPHN</name>
<dbReference type="PANTHER" id="PTHR30386:SF19">
    <property type="entry name" value="MULTIDRUG EXPORT PROTEIN EMRA-RELATED"/>
    <property type="match status" value="1"/>
</dbReference>
<keyword evidence="7" id="KW-1185">Reference proteome</keyword>
<dbReference type="Gene3D" id="1.10.287.470">
    <property type="entry name" value="Helix hairpin bin"/>
    <property type="match status" value="1"/>
</dbReference>
<evidence type="ECO:0000259" key="5">
    <source>
        <dbReference type="Pfam" id="PF25963"/>
    </source>
</evidence>